<keyword evidence="5 6" id="KW-0456">Lyase</keyword>
<dbReference type="OrthoDB" id="9802769at2"/>
<dbReference type="GO" id="GO:0046872">
    <property type="term" value="F:metal ion binding"/>
    <property type="evidence" value="ECO:0007669"/>
    <property type="project" value="UniProtKB-KW"/>
</dbReference>
<comment type="pathway">
    <text evidence="6">Amino-acid biosynthesis; L-leucine biosynthesis; L-leucine from 3-methyl-2-oxobutanoate: step 2/4.</text>
</comment>
<dbReference type="InterPro" id="IPR006251">
    <property type="entry name" value="Homoacnase/IPMdehydase_lsu"/>
</dbReference>
<dbReference type="EC" id="4.2.1.33" evidence="6"/>
<dbReference type="NCBIfam" id="TIGR01343">
    <property type="entry name" value="hacA_fam"/>
    <property type="match status" value="1"/>
</dbReference>
<dbReference type="HAMAP" id="MF_01027">
    <property type="entry name" value="LeuC_type2"/>
    <property type="match status" value="1"/>
</dbReference>
<sequence length="426" mass="46337">MGTLAEEIFSHKLGRPVKAGDTVVVEVDHVMSHDTTTPLAIQAFRKLAQKNGGKVFDRSRAHLVFDHIVPASTIAAASLQREVRTFAKEQDLPILQEGICHQVMPEKGFVLPGTVIVGADSHSCTYGAFGAFGTGMGSTDIAVAYATGRSWFRIPETINVHLTGTLQPGVYAKDVSLEIVRRLGVDGANYRAIEYTGEVIERFSMSERMTFSNMAIEMGGKAGLIAADETTREWLRGRTDKEYTIVKAHNPRYEQVLEIDVTDLKPLVACPPDVNIVHPAEEVENIQIDQVFLGTCTNGRLDDLEIAANMLRGRKISPNLRMVVIPASREIYLEAMRRGYLEIFAEAGASVGTPGCGPCIGRHFGVLAPGERALTTMNRNFTGRMGDPTAEIYLGSPATVTATALTGHITDPRTILQSELVLSEAN</sequence>
<keyword evidence="6" id="KW-0028">Amino-acid biosynthesis</keyword>
<dbReference type="InterPro" id="IPR050067">
    <property type="entry name" value="IPM_dehydratase_rel_enz"/>
</dbReference>
<dbReference type="GO" id="GO:0003861">
    <property type="term" value="F:3-isopropylmalate dehydratase activity"/>
    <property type="evidence" value="ECO:0007669"/>
    <property type="project" value="UniProtKB-UniRule"/>
</dbReference>
<comment type="catalytic activity">
    <reaction evidence="6">
        <text>(2R,3S)-3-isopropylmalate = (2S)-2-isopropylmalate</text>
        <dbReference type="Rhea" id="RHEA:32287"/>
        <dbReference type="ChEBI" id="CHEBI:1178"/>
        <dbReference type="ChEBI" id="CHEBI:35121"/>
        <dbReference type="EC" id="4.2.1.33"/>
    </reaction>
</comment>
<dbReference type="InterPro" id="IPR018136">
    <property type="entry name" value="Aconitase_4Fe-4S_BS"/>
</dbReference>
<organism evidence="8 9">
    <name type="scientific">Tengunoibacter tsumagoiensis</name>
    <dbReference type="NCBI Taxonomy" id="2014871"/>
    <lineage>
        <taxon>Bacteria</taxon>
        <taxon>Bacillati</taxon>
        <taxon>Chloroflexota</taxon>
        <taxon>Ktedonobacteria</taxon>
        <taxon>Ktedonobacterales</taxon>
        <taxon>Dictyobacteraceae</taxon>
        <taxon>Tengunoibacter</taxon>
    </lineage>
</organism>
<evidence type="ECO:0000256" key="4">
    <source>
        <dbReference type="ARBA" id="ARBA00023014"/>
    </source>
</evidence>
<name>A0A402A3I3_9CHLR</name>
<proteinExistence type="inferred from homology"/>
<evidence type="ECO:0000256" key="1">
    <source>
        <dbReference type="ARBA" id="ARBA00022485"/>
    </source>
</evidence>
<feature type="binding site" evidence="6">
    <location>
        <position position="359"/>
    </location>
    <ligand>
        <name>[4Fe-4S] cluster</name>
        <dbReference type="ChEBI" id="CHEBI:49883"/>
    </ligand>
</feature>
<dbReference type="PANTHER" id="PTHR43822">
    <property type="entry name" value="HOMOACONITASE, MITOCHONDRIAL-RELATED"/>
    <property type="match status" value="1"/>
</dbReference>
<protein>
    <recommendedName>
        <fullName evidence="6">3-isopropylmalate dehydratase large subunit</fullName>
        <ecNumber evidence="6">4.2.1.33</ecNumber>
    </recommendedName>
    <alternativeName>
        <fullName evidence="6">Alpha-IPM isomerase</fullName>
        <shortName evidence="6">IPMI</shortName>
    </alternativeName>
    <alternativeName>
        <fullName evidence="6">Isopropylmalate isomerase</fullName>
    </alternativeName>
</protein>
<dbReference type="NCBIfam" id="NF001614">
    <property type="entry name" value="PRK00402.1"/>
    <property type="match status" value="1"/>
</dbReference>
<evidence type="ECO:0000256" key="3">
    <source>
        <dbReference type="ARBA" id="ARBA00023004"/>
    </source>
</evidence>
<comment type="subunit">
    <text evidence="6">Heterodimer of LeuC and LeuD.</text>
</comment>
<dbReference type="UniPathway" id="UPA00048">
    <property type="reaction ID" value="UER00071"/>
</dbReference>
<keyword evidence="6" id="KW-0432">Leucine biosynthesis</keyword>
<evidence type="ECO:0000313" key="8">
    <source>
        <dbReference type="EMBL" id="GCE13710.1"/>
    </source>
</evidence>
<reference evidence="9" key="1">
    <citation type="submission" date="2018-12" db="EMBL/GenBank/DDBJ databases">
        <title>Tengunoibacter tsumagoiensis gen. nov., sp. nov., Dictyobacter kobayashii sp. nov., D. alpinus sp. nov., and D. joshuensis sp. nov. and description of Dictyobacteraceae fam. nov. within the order Ktedonobacterales isolated from Tengu-no-mugimeshi.</title>
        <authorList>
            <person name="Wang C.M."/>
            <person name="Zheng Y."/>
            <person name="Sakai Y."/>
            <person name="Toyoda A."/>
            <person name="Minakuchi Y."/>
            <person name="Abe K."/>
            <person name="Yokota A."/>
            <person name="Yabe S."/>
        </authorList>
    </citation>
    <scope>NUCLEOTIDE SEQUENCE [LARGE SCALE GENOMIC DNA]</scope>
    <source>
        <strain evidence="9">Uno3</strain>
    </source>
</reference>
<dbReference type="GO" id="GO:0051539">
    <property type="term" value="F:4 iron, 4 sulfur cluster binding"/>
    <property type="evidence" value="ECO:0007669"/>
    <property type="project" value="UniProtKB-KW"/>
</dbReference>
<comment type="cofactor">
    <cofactor evidence="6">
        <name>[4Fe-4S] cluster</name>
        <dbReference type="ChEBI" id="CHEBI:49883"/>
    </cofactor>
    <text evidence="6">Binds 1 [4Fe-4S] cluster per subunit.</text>
</comment>
<comment type="similarity">
    <text evidence="6">Belongs to the aconitase/IPM isomerase family. LeuC type 2 subfamily.</text>
</comment>
<dbReference type="CDD" id="cd01583">
    <property type="entry name" value="IPMI"/>
    <property type="match status" value="1"/>
</dbReference>
<dbReference type="PROSITE" id="PS01244">
    <property type="entry name" value="ACONITASE_2"/>
    <property type="match status" value="1"/>
</dbReference>
<feature type="binding site" evidence="6">
    <location>
        <position position="296"/>
    </location>
    <ligand>
        <name>[4Fe-4S] cluster</name>
        <dbReference type="ChEBI" id="CHEBI:49883"/>
    </ligand>
</feature>
<dbReference type="RefSeq" id="WP_126581214.1">
    <property type="nucleotide sequence ID" value="NZ_BIFR01000001.1"/>
</dbReference>
<comment type="function">
    <text evidence="6">Catalyzes the isomerization between 2-isopropylmalate and 3-isopropylmalate, via the formation of 2-isopropylmaleate.</text>
</comment>
<feature type="binding site" evidence="6">
    <location>
        <position position="356"/>
    </location>
    <ligand>
        <name>[4Fe-4S] cluster</name>
        <dbReference type="ChEBI" id="CHEBI:49883"/>
    </ligand>
</feature>
<gene>
    <name evidence="6" type="primary">leuC</name>
    <name evidence="8" type="ORF">KTT_35690</name>
</gene>
<dbReference type="GO" id="GO:0009098">
    <property type="term" value="P:L-leucine biosynthetic process"/>
    <property type="evidence" value="ECO:0007669"/>
    <property type="project" value="UniProtKB-UniRule"/>
</dbReference>
<keyword evidence="2 6" id="KW-0479">Metal-binding</keyword>
<dbReference type="Gene3D" id="3.30.499.10">
    <property type="entry name" value="Aconitase, domain 3"/>
    <property type="match status" value="2"/>
</dbReference>
<accession>A0A402A3I3</accession>
<dbReference type="SUPFAM" id="SSF53732">
    <property type="entry name" value="Aconitase iron-sulfur domain"/>
    <property type="match status" value="1"/>
</dbReference>
<comment type="caution">
    <text evidence="8">The sequence shown here is derived from an EMBL/GenBank/DDBJ whole genome shotgun (WGS) entry which is preliminary data.</text>
</comment>
<dbReference type="InterPro" id="IPR033941">
    <property type="entry name" value="IPMI_cat"/>
</dbReference>
<feature type="domain" description="Aconitase/3-isopropylmalate dehydratase large subunit alpha/beta/alpha" evidence="7">
    <location>
        <begin position="18"/>
        <end position="276"/>
    </location>
</feature>
<dbReference type="Proteomes" id="UP000287352">
    <property type="component" value="Unassembled WGS sequence"/>
</dbReference>
<dbReference type="InterPro" id="IPR001030">
    <property type="entry name" value="Acoase/IPM_deHydtase_lsu_aba"/>
</dbReference>
<evidence type="ECO:0000259" key="7">
    <source>
        <dbReference type="Pfam" id="PF00330"/>
    </source>
</evidence>
<dbReference type="PRINTS" id="PR00415">
    <property type="entry name" value="ACONITASE"/>
</dbReference>
<keyword evidence="4 6" id="KW-0411">Iron-sulfur</keyword>
<dbReference type="NCBIfam" id="TIGR02086">
    <property type="entry name" value="IPMI_arch"/>
    <property type="match status" value="1"/>
</dbReference>
<dbReference type="AlphaFoldDB" id="A0A402A3I3"/>
<evidence type="ECO:0000256" key="5">
    <source>
        <dbReference type="ARBA" id="ARBA00023239"/>
    </source>
</evidence>
<evidence type="ECO:0000256" key="6">
    <source>
        <dbReference type="HAMAP-Rule" id="MF_01027"/>
    </source>
</evidence>
<evidence type="ECO:0000313" key="9">
    <source>
        <dbReference type="Proteomes" id="UP000287352"/>
    </source>
</evidence>
<dbReference type="InterPro" id="IPR015931">
    <property type="entry name" value="Acnase/IPM_dHydase_lsu_aba_1/3"/>
</dbReference>
<dbReference type="Pfam" id="PF00330">
    <property type="entry name" value="Aconitase"/>
    <property type="match status" value="2"/>
</dbReference>
<dbReference type="EMBL" id="BIFR01000001">
    <property type="protein sequence ID" value="GCE13710.1"/>
    <property type="molecule type" value="Genomic_DNA"/>
</dbReference>
<keyword evidence="6" id="KW-0100">Branched-chain amino acid biosynthesis</keyword>
<dbReference type="InterPro" id="IPR036008">
    <property type="entry name" value="Aconitase_4Fe-4S_dom"/>
</dbReference>
<dbReference type="PROSITE" id="PS00450">
    <property type="entry name" value="ACONITASE_1"/>
    <property type="match status" value="1"/>
</dbReference>
<dbReference type="PANTHER" id="PTHR43822:SF2">
    <property type="entry name" value="HOMOACONITASE, MITOCHONDRIAL"/>
    <property type="match status" value="1"/>
</dbReference>
<keyword evidence="1 6" id="KW-0004">4Fe-4S</keyword>
<keyword evidence="3 6" id="KW-0408">Iron</keyword>
<dbReference type="InterPro" id="IPR011826">
    <property type="entry name" value="HAcnase/IPMdehydase_lsu_prok"/>
</dbReference>
<feature type="domain" description="Aconitase/3-isopropylmalate dehydratase large subunit alpha/beta/alpha" evidence="7">
    <location>
        <begin position="279"/>
        <end position="407"/>
    </location>
</feature>
<keyword evidence="9" id="KW-1185">Reference proteome</keyword>
<evidence type="ECO:0000256" key="2">
    <source>
        <dbReference type="ARBA" id="ARBA00022723"/>
    </source>
</evidence>